<name>X0UX18_9ZZZZ</name>
<keyword evidence="2" id="KW-1003">Cell membrane</keyword>
<protein>
    <recommendedName>
        <fullName evidence="10">Polysaccharide biosynthesis protein C-terminal domain-containing protein</fullName>
    </recommendedName>
</protein>
<evidence type="ECO:0000256" key="1">
    <source>
        <dbReference type="ARBA" id="ARBA00004651"/>
    </source>
</evidence>
<dbReference type="GO" id="GO:0034204">
    <property type="term" value="P:lipid translocation"/>
    <property type="evidence" value="ECO:0007669"/>
    <property type="project" value="TreeGrafter"/>
</dbReference>
<reference evidence="9" key="1">
    <citation type="journal article" date="2014" name="Front. Microbiol.">
        <title>High frequency of phylogenetically diverse reductive dehalogenase-homologous genes in deep subseafloor sedimentary metagenomes.</title>
        <authorList>
            <person name="Kawai M."/>
            <person name="Futagami T."/>
            <person name="Toyoda A."/>
            <person name="Takaki Y."/>
            <person name="Nishi S."/>
            <person name="Hori S."/>
            <person name="Arai W."/>
            <person name="Tsubouchi T."/>
            <person name="Morono Y."/>
            <person name="Uchiyama I."/>
            <person name="Ito T."/>
            <person name="Fujiyama A."/>
            <person name="Inagaki F."/>
            <person name="Takami H."/>
        </authorList>
    </citation>
    <scope>NUCLEOTIDE SEQUENCE</scope>
    <source>
        <strain evidence="9">Expedition CK06-06</strain>
    </source>
</reference>
<dbReference type="InterPro" id="IPR004268">
    <property type="entry name" value="MurJ"/>
</dbReference>
<evidence type="ECO:0000256" key="6">
    <source>
        <dbReference type="ARBA" id="ARBA00022989"/>
    </source>
</evidence>
<dbReference type="GO" id="GO:0008360">
    <property type="term" value="P:regulation of cell shape"/>
    <property type="evidence" value="ECO:0007669"/>
    <property type="project" value="UniProtKB-KW"/>
</dbReference>
<organism evidence="9">
    <name type="scientific">marine sediment metagenome</name>
    <dbReference type="NCBI Taxonomy" id="412755"/>
    <lineage>
        <taxon>unclassified sequences</taxon>
        <taxon>metagenomes</taxon>
        <taxon>ecological metagenomes</taxon>
    </lineage>
</organism>
<evidence type="ECO:0000256" key="4">
    <source>
        <dbReference type="ARBA" id="ARBA00022960"/>
    </source>
</evidence>
<dbReference type="PANTHER" id="PTHR47019">
    <property type="entry name" value="LIPID II FLIPPASE MURJ"/>
    <property type="match status" value="1"/>
</dbReference>
<dbReference type="PANTHER" id="PTHR47019:SF1">
    <property type="entry name" value="LIPID II FLIPPASE MURJ"/>
    <property type="match status" value="1"/>
</dbReference>
<dbReference type="GO" id="GO:0015648">
    <property type="term" value="F:lipid-linked peptidoglycan transporter activity"/>
    <property type="evidence" value="ECO:0007669"/>
    <property type="project" value="TreeGrafter"/>
</dbReference>
<dbReference type="GO" id="GO:0005886">
    <property type="term" value="C:plasma membrane"/>
    <property type="evidence" value="ECO:0007669"/>
    <property type="project" value="UniProtKB-SubCell"/>
</dbReference>
<keyword evidence="4" id="KW-0133">Cell shape</keyword>
<evidence type="ECO:0000256" key="8">
    <source>
        <dbReference type="SAM" id="Phobius"/>
    </source>
</evidence>
<dbReference type="InterPro" id="IPR051050">
    <property type="entry name" value="Lipid_II_flippase_MurJ/MviN"/>
</dbReference>
<evidence type="ECO:0000256" key="3">
    <source>
        <dbReference type="ARBA" id="ARBA00022692"/>
    </source>
</evidence>
<dbReference type="EMBL" id="BARS01029372">
    <property type="protein sequence ID" value="GAG03747.1"/>
    <property type="molecule type" value="Genomic_DNA"/>
</dbReference>
<comment type="subcellular location">
    <subcellularLocation>
        <location evidence="1">Cell membrane</location>
        <topology evidence="1">Multi-pass membrane protein</topology>
    </subcellularLocation>
</comment>
<keyword evidence="6 8" id="KW-1133">Transmembrane helix</keyword>
<feature type="transmembrane region" description="Helical" evidence="8">
    <location>
        <begin position="62"/>
        <end position="80"/>
    </location>
</feature>
<keyword evidence="7 8" id="KW-0472">Membrane</keyword>
<keyword evidence="5" id="KW-0573">Peptidoglycan synthesis</keyword>
<feature type="non-terminal residue" evidence="9">
    <location>
        <position position="116"/>
    </location>
</feature>
<sequence length="116" mass="13116">MVIAGYFGTTRATDLFAIAFTIPTLFRRILGEDMVEKAFLPTFRQLIAAGEYRRAWILASRIFNLMMLLLLLIMGLFYFLTPNLVRVIGAGLAASEFHQAEVMTYFILPFMVAIGL</sequence>
<dbReference type="AlphaFoldDB" id="X0UX18"/>
<evidence type="ECO:0000256" key="2">
    <source>
        <dbReference type="ARBA" id="ARBA00022475"/>
    </source>
</evidence>
<evidence type="ECO:0000256" key="5">
    <source>
        <dbReference type="ARBA" id="ARBA00022984"/>
    </source>
</evidence>
<evidence type="ECO:0000313" key="9">
    <source>
        <dbReference type="EMBL" id="GAG03747.1"/>
    </source>
</evidence>
<accession>X0UX18</accession>
<evidence type="ECO:0008006" key="10">
    <source>
        <dbReference type="Google" id="ProtNLM"/>
    </source>
</evidence>
<dbReference type="Pfam" id="PF03023">
    <property type="entry name" value="MurJ"/>
    <property type="match status" value="1"/>
</dbReference>
<dbReference type="PRINTS" id="PR01806">
    <property type="entry name" value="VIRFACTRMVIN"/>
</dbReference>
<gene>
    <name evidence="9" type="ORF">S01H1_45911</name>
</gene>
<proteinExistence type="predicted"/>
<comment type="caution">
    <text evidence="9">The sequence shown here is derived from an EMBL/GenBank/DDBJ whole genome shotgun (WGS) entry which is preliminary data.</text>
</comment>
<keyword evidence="3 8" id="KW-0812">Transmembrane</keyword>
<evidence type="ECO:0000256" key="7">
    <source>
        <dbReference type="ARBA" id="ARBA00023136"/>
    </source>
</evidence>
<dbReference type="GO" id="GO:0009252">
    <property type="term" value="P:peptidoglycan biosynthetic process"/>
    <property type="evidence" value="ECO:0007669"/>
    <property type="project" value="UniProtKB-KW"/>
</dbReference>